<evidence type="ECO:0000313" key="7">
    <source>
        <dbReference type="Proteomes" id="UP001596047"/>
    </source>
</evidence>
<name>A0ABW0VP94_9BACL</name>
<dbReference type="Pfam" id="PF24827">
    <property type="entry name" value="AstE_AspA_cat"/>
    <property type="match status" value="1"/>
</dbReference>
<protein>
    <submittedName>
        <fullName evidence="6">Succinylglutamate desuccinylase/aspartoacylase family protein</fullName>
    </submittedName>
</protein>
<keyword evidence="7" id="KW-1185">Reference proteome</keyword>
<comment type="cofactor">
    <cofactor evidence="1">
        <name>Zn(2+)</name>
        <dbReference type="ChEBI" id="CHEBI:29105"/>
    </cofactor>
</comment>
<feature type="domain" description="Succinylglutamate desuccinylase/Aspartoacylase catalytic" evidence="5">
    <location>
        <begin position="48"/>
        <end position="239"/>
    </location>
</feature>
<dbReference type="EMBL" id="JBHSOW010000006">
    <property type="protein sequence ID" value="MFC5647713.1"/>
    <property type="molecule type" value="Genomic_DNA"/>
</dbReference>
<keyword evidence="4" id="KW-0862">Zinc</keyword>
<evidence type="ECO:0000256" key="3">
    <source>
        <dbReference type="ARBA" id="ARBA00022801"/>
    </source>
</evidence>
<dbReference type="Proteomes" id="UP001596047">
    <property type="component" value="Unassembled WGS sequence"/>
</dbReference>
<reference evidence="7" key="1">
    <citation type="journal article" date="2019" name="Int. J. Syst. Evol. Microbiol.">
        <title>The Global Catalogue of Microorganisms (GCM) 10K type strain sequencing project: providing services to taxonomists for standard genome sequencing and annotation.</title>
        <authorList>
            <consortium name="The Broad Institute Genomics Platform"/>
            <consortium name="The Broad Institute Genome Sequencing Center for Infectious Disease"/>
            <person name="Wu L."/>
            <person name="Ma J."/>
        </authorList>
    </citation>
    <scope>NUCLEOTIDE SEQUENCE [LARGE SCALE GENOMIC DNA]</scope>
    <source>
        <strain evidence="7">CGMCC 1.3240</strain>
    </source>
</reference>
<dbReference type="Gene3D" id="3.40.630.10">
    <property type="entry name" value="Zn peptidases"/>
    <property type="match status" value="1"/>
</dbReference>
<dbReference type="RefSeq" id="WP_379186169.1">
    <property type="nucleotide sequence ID" value="NZ_JBHSOW010000006.1"/>
</dbReference>
<organism evidence="6 7">
    <name type="scientific">Paenibacillus solisilvae</name>
    <dbReference type="NCBI Taxonomy" id="2486751"/>
    <lineage>
        <taxon>Bacteria</taxon>
        <taxon>Bacillati</taxon>
        <taxon>Bacillota</taxon>
        <taxon>Bacilli</taxon>
        <taxon>Bacillales</taxon>
        <taxon>Paenibacillaceae</taxon>
        <taxon>Paenibacillus</taxon>
    </lineage>
</organism>
<evidence type="ECO:0000256" key="4">
    <source>
        <dbReference type="ARBA" id="ARBA00022833"/>
    </source>
</evidence>
<evidence type="ECO:0000256" key="1">
    <source>
        <dbReference type="ARBA" id="ARBA00001947"/>
    </source>
</evidence>
<evidence type="ECO:0000256" key="2">
    <source>
        <dbReference type="ARBA" id="ARBA00022723"/>
    </source>
</evidence>
<dbReference type="PANTHER" id="PTHR37326">
    <property type="entry name" value="BLL3975 PROTEIN"/>
    <property type="match status" value="1"/>
</dbReference>
<evidence type="ECO:0000313" key="6">
    <source>
        <dbReference type="EMBL" id="MFC5647713.1"/>
    </source>
</evidence>
<gene>
    <name evidence="6" type="ORF">ACFPYJ_01015</name>
</gene>
<keyword evidence="3" id="KW-0378">Hydrolase</keyword>
<dbReference type="InterPro" id="IPR053138">
    <property type="entry name" value="N-alpha-Ac-DABA_deacetylase"/>
</dbReference>
<dbReference type="SUPFAM" id="SSF53187">
    <property type="entry name" value="Zn-dependent exopeptidases"/>
    <property type="match status" value="1"/>
</dbReference>
<evidence type="ECO:0000259" key="5">
    <source>
        <dbReference type="Pfam" id="PF24827"/>
    </source>
</evidence>
<comment type="caution">
    <text evidence="6">The sequence shown here is derived from an EMBL/GenBank/DDBJ whole genome shotgun (WGS) entry which is preliminary data.</text>
</comment>
<dbReference type="InterPro" id="IPR055438">
    <property type="entry name" value="AstE_AspA_cat"/>
</dbReference>
<dbReference type="PIRSF" id="PIRSF039012">
    <property type="entry name" value="ASP"/>
    <property type="match status" value="1"/>
</dbReference>
<proteinExistence type="predicted"/>
<accession>A0ABW0VP94</accession>
<sequence length="339" mass="37223">MRETIALRDIVPGRFAPGYKGWVNAMLGESLMGTLAVPVAVARGLQGGPLMVVTAGVHGDEFEGMEAIRELFAGLKTENLSGTFIAVPVVNPFSYEGQQRETPFLWDGLNLARQFPGSDGGSPTRMLAHRWSSWLSSIMSQQDVFIDFHSAGTRYEYVSMIGYHAVGGEMEAASRKLSEAFGMDRLWRIPDHPDTHVTFNGWASRQGIPTIATEVCGRGGSQLGDVEELISGLLRVLRYKGMLAGESEQSKTGAANVKQVWSTDWVLVRSAGFFRPFVSLLQQVHEGQTIGEIVTISGEPVEKIISTVSGVIWGIRRFCTVREGDYVYLTACQEEEELL</sequence>
<dbReference type="InterPro" id="IPR043795">
    <property type="entry name" value="N-alpha-Ac-DABA-like"/>
</dbReference>
<dbReference type="PANTHER" id="PTHR37326:SF1">
    <property type="entry name" value="BLL3975 PROTEIN"/>
    <property type="match status" value="1"/>
</dbReference>
<keyword evidence="2" id="KW-0479">Metal-binding</keyword>